<dbReference type="Pfam" id="PF04818">
    <property type="entry name" value="CID"/>
    <property type="match status" value="1"/>
</dbReference>
<evidence type="ECO:0000313" key="2">
    <source>
        <dbReference type="EMBL" id="KOO35965.1"/>
    </source>
</evidence>
<dbReference type="OrthoDB" id="2129491at2759"/>
<dbReference type="InterPro" id="IPR006569">
    <property type="entry name" value="CID_dom"/>
</dbReference>
<dbReference type="GO" id="GO:0031124">
    <property type="term" value="P:mRNA 3'-end processing"/>
    <property type="evidence" value="ECO:0007669"/>
    <property type="project" value="InterPro"/>
</dbReference>
<dbReference type="EMBL" id="JWZX01000691">
    <property type="protein sequence ID" value="KOO35965.1"/>
    <property type="molecule type" value="Genomic_DNA"/>
</dbReference>
<sequence length="418" mass="44733">MESEQAAASYAESLGDLTFNSKPIINSLTMIAGELLPHATAIVRTIEQRVAQAAPDKKLPVMYLLDSISKNVGGAYVDAFAVRLPQTIGTIYAAAGPKMRTSLQNLVKTWNGVFPLSVVQQAADIVNGIAPPPLLPFSECGAGAGAAPASGPVLLAPSKPNARPVSAVAGANTETAARKRARAEDAASAADATVDDLKSEVATLVVRITTHMKTGLPPDLQLVDFAARTMALYSQILARLAPTSADFSHYTAELQRMQRLHHDLRRVVDGEDPTTCGVRFGADGRDELRKHMDFHFRRNMRGKAGGIAPPSRRWMLPLNGWLKWQFDESEKAESNKAVISVFDAIAGGTEGFGGEPAPEAAPVPLMRAPSEVSRLACFQCGEPIEMFFDEAADDWMLRDAVTANDGTARICHSACQQG</sequence>
<dbReference type="AlphaFoldDB" id="A0A0M0KAW7"/>
<dbReference type="GO" id="GO:0005849">
    <property type="term" value="C:mRNA cleavage factor complex"/>
    <property type="evidence" value="ECO:0007669"/>
    <property type="project" value="TreeGrafter"/>
</dbReference>
<dbReference type="GO" id="GO:0000993">
    <property type="term" value="F:RNA polymerase II complex binding"/>
    <property type="evidence" value="ECO:0007669"/>
    <property type="project" value="InterPro"/>
</dbReference>
<evidence type="ECO:0000259" key="1">
    <source>
        <dbReference type="PROSITE" id="PS51391"/>
    </source>
</evidence>
<dbReference type="GO" id="GO:0006369">
    <property type="term" value="P:termination of RNA polymerase II transcription"/>
    <property type="evidence" value="ECO:0007669"/>
    <property type="project" value="InterPro"/>
</dbReference>
<keyword evidence="3" id="KW-1185">Reference proteome</keyword>
<dbReference type="SUPFAM" id="SSF48464">
    <property type="entry name" value="ENTH/VHS domain"/>
    <property type="match status" value="1"/>
</dbReference>
<dbReference type="PANTHER" id="PTHR15921">
    <property type="entry name" value="PRE-MRNA CLEAVAGE COMPLEX II"/>
    <property type="match status" value="1"/>
</dbReference>
<gene>
    <name evidence="2" type="ORF">Ctob_013582</name>
</gene>
<dbReference type="InterPro" id="IPR047415">
    <property type="entry name" value="Pcf11_CID"/>
</dbReference>
<reference evidence="3" key="1">
    <citation type="journal article" date="2015" name="PLoS Genet.">
        <title>Genome Sequence and Transcriptome Analyses of Chrysochromulina tobin: Metabolic Tools for Enhanced Algal Fitness in the Prominent Order Prymnesiales (Haptophyceae).</title>
        <authorList>
            <person name="Hovde B.T."/>
            <person name="Deodato C.R."/>
            <person name="Hunsperger H.M."/>
            <person name="Ryken S.A."/>
            <person name="Yost W."/>
            <person name="Jha R.K."/>
            <person name="Patterson J."/>
            <person name="Monnat R.J. Jr."/>
            <person name="Barlow S.B."/>
            <person name="Starkenburg S.R."/>
            <person name="Cattolico R.A."/>
        </authorList>
    </citation>
    <scope>NUCLEOTIDE SEQUENCE</scope>
    <source>
        <strain evidence="3">CCMP291</strain>
    </source>
</reference>
<name>A0A0M0KAW7_9EUKA</name>
<dbReference type="Gene3D" id="1.25.40.90">
    <property type="match status" value="1"/>
</dbReference>
<accession>A0A0M0KAW7</accession>
<feature type="domain" description="CID" evidence="1">
    <location>
        <begin position="2"/>
        <end position="130"/>
    </location>
</feature>
<protein>
    <recommendedName>
        <fullName evidence="1">CID domain-containing protein</fullName>
    </recommendedName>
</protein>
<dbReference type="InterPro" id="IPR008942">
    <property type="entry name" value="ENTH_VHS"/>
</dbReference>
<dbReference type="InterPro" id="IPR045154">
    <property type="entry name" value="PCF11-like"/>
</dbReference>
<dbReference type="Proteomes" id="UP000037460">
    <property type="component" value="Unassembled WGS sequence"/>
</dbReference>
<dbReference type="SMART" id="SM00582">
    <property type="entry name" value="RPR"/>
    <property type="match status" value="1"/>
</dbReference>
<dbReference type="Pfam" id="PF23228">
    <property type="entry name" value="zf_PCFS4"/>
    <property type="match status" value="1"/>
</dbReference>
<evidence type="ECO:0000313" key="3">
    <source>
        <dbReference type="Proteomes" id="UP000037460"/>
    </source>
</evidence>
<dbReference type="GO" id="GO:0005737">
    <property type="term" value="C:cytoplasm"/>
    <property type="evidence" value="ECO:0007669"/>
    <property type="project" value="TreeGrafter"/>
</dbReference>
<dbReference type="InterPro" id="IPR057242">
    <property type="entry name" value="PCFS4-like"/>
</dbReference>
<comment type="caution">
    <text evidence="2">The sequence shown here is derived from an EMBL/GenBank/DDBJ whole genome shotgun (WGS) entry which is preliminary data.</text>
</comment>
<proteinExistence type="predicted"/>
<organism evidence="2 3">
    <name type="scientific">Chrysochromulina tobinii</name>
    <dbReference type="NCBI Taxonomy" id="1460289"/>
    <lineage>
        <taxon>Eukaryota</taxon>
        <taxon>Haptista</taxon>
        <taxon>Haptophyta</taxon>
        <taxon>Prymnesiophyceae</taxon>
        <taxon>Prymnesiales</taxon>
        <taxon>Chrysochromulinaceae</taxon>
        <taxon>Chrysochromulina</taxon>
    </lineage>
</organism>
<dbReference type="CDD" id="cd16982">
    <property type="entry name" value="CID_Pcf11"/>
    <property type="match status" value="1"/>
</dbReference>
<dbReference type="GO" id="GO:0003729">
    <property type="term" value="F:mRNA binding"/>
    <property type="evidence" value="ECO:0007669"/>
    <property type="project" value="InterPro"/>
</dbReference>
<dbReference type="PROSITE" id="PS51391">
    <property type="entry name" value="CID"/>
    <property type="match status" value="1"/>
</dbReference>
<dbReference type="PANTHER" id="PTHR15921:SF3">
    <property type="entry name" value="PRE-MRNA CLEAVAGE COMPLEX 2 PROTEIN PCF11"/>
    <property type="match status" value="1"/>
</dbReference>